<proteinExistence type="predicted"/>
<protein>
    <submittedName>
        <fullName evidence="2">Uncharacterized protein</fullName>
    </submittedName>
</protein>
<organism evidence="2">
    <name type="scientific">Leptocylindrus aporus</name>
    <dbReference type="NCBI Taxonomy" id="1398097"/>
    <lineage>
        <taxon>Eukaryota</taxon>
        <taxon>Sar</taxon>
        <taxon>Stramenopiles</taxon>
        <taxon>Ochrophyta</taxon>
        <taxon>Bacillariophyta</taxon>
        <taxon>Coscinodiscophyceae</taxon>
        <taxon>Chaetocerotophycidae</taxon>
        <taxon>Leptocylindrales</taxon>
        <taxon>Leptocylindraceae</taxon>
        <taxon>Leptocylindrus</taxon>
    </lineage>
</organism>
<dbReference type="EMBL" id="HBEU01000937">
    <property type="protein sequence ID" value="CAD8574474.1"/>
    <property type="molecule type" value="Transcribed_RNA"/>
</dbReference>
<accession>A0A6T5V8F2</accession>
<evidence type="ECO:0000313" key="1">
    <source>
        <dbReference type="EMBL" id="CAD8574473.1"/>
    </source>
</evidence>
<sequence length="223" mass="26046">MWFVSQFVHGRRRTYRYFNSWFRIDAGNLKGNSIYIRNKYNLSDAKQAEKPSTTWERGAISVKNVDVTNPYLETIRRTHDPAMQIKTLEDELKGSIGQALGKQGRKVLMWMKVMEQEREKYESLKSDLGPSSHRDEVAVVKAYNDARDKALHARWELVVHRQAAGFLVGNHKYVHEMFPIAEKLVASKTDKSHDTCSKTNDEELKGNQFGDQLDWWQKIGRWR</sequence>
<gene>
    <name evidence="1" type="ORF">LDAN0322_LOCUS618</name>
    <name evidence="2" type="ORF">LDAN0322_LOCUS619</name>
</gene>
<dbReference type="EMBL" id="HBEU01000936">
    <property type="protein sequence ID" value="CAD8574473.1"/>
    <property type="molecule type" value="Transcribed_RNA"/>
</dbReference>
<name>A0A6T5V8F2_9STRA</name>
<evidence type="ECO:0000313" key="2">
    <source>
        <dbReference type="EMBL" id="CAD8574474.1"/>
    </source>
</evidence>
<reference evidence="2" key="1">
    <citation type="submission" date="2021-01" db="EMBL/GenBank/DDBJ databases">
        <authorList>
            <person name="Corre E."/>
            <person name="Pelletier E."/>
            <person name="Niang G."/>
            <person name="Scheremetjew M."/>
            <person name="Finn R."/>
            <person name="Kale V."/>
            <person name="Holt S."/>
            <person name="Cochrane G."/>
            <person name="Meng A."/>
            <person name="Brown T."/>
            <person name="Cohen L."/>
        </authorList>
    </citation>
    <scope>NUCLEOTIDE SEQUENCE</scope>
    <source>
        <strain evidence="2">B651</strain>
    </source>
</reference>
<dbReference type="AlphaFoldDB" id="A0A6T5V8F2"/>